<keyword evidence="10 11" id="KW-0012">Acyltransferase</keyword>
<feature type="domain" description="Phospholipid/glycerol acyltransferase" evidence="13">
    <location>
        <begin position="54"/>
        <end position="166"/>
    </location>
</feature>
<evidence type="ECO:0000256" key="7">
    <source>
        <dbReference type="ARBA" id="ARBA00022516"/>
    </source>
</evidence>
<evidence type="ECO:0000256" key="2">
    <source>
        <dbReference type="ARBA" id="ARBA00004728"/>
    </source>
</evidence>
<dbReference type="InterPro" id="IPR004552">
    <property type="entry name" value="AGP_acyltrans"/>
</dbReference>
<keyword evidence="7 11" id="KW-0444">Lipid biosynthesis</keyword>
<keyword evidence="8 11" id="KW-0808">Transferase</keyword>
<dbReference type="PANTHER" id="PTHR10434:SF64">
    <property type="entry name" value="1-ACYL-SN-GLYCEROL-3-PHOSPHATE ACYLTRANSFERASE-RELATED"/>
    <property type="match status" value="1"/>
</dbReference>
<dbReference type="Pfam" id="PF01553">
    <property type="entry name" value="Acyltransferase"/>
    <property type="match status" value="1"/>
</dbReference>
<organism evidence="14 15">
    <name type="scientific">Oxalobacter formigenes OXCC13</name>
    <dbReference type="NCBI Taxonomy" id="556269"/>
    <lineage>
        <taxon>Bacteria</taxon>
        <taxon>Pseudomonadati</taxon>
        <taxon>Pseudomonadota</taxon>
        <taxon>Betaproteobacteria</taxon>
        <taxon>Burkholderiales</taxon>
        <taxon>Oxalobacteraceae</taxon>
        <taxon>Oxalobacter</taxon>
    </lineage>
</organism>
<evidence type="ECO:0000256" key="11">
    <source>
        <dbReference type="RuleBase" id="RU361267"/>
    </source>
</evidence>
<dbReference type="InterPro" id="IPR002123">
    <property type="entry name" value="Plipid/glycerol_acylTrfase"/>
</dbReference>
<evidence type="ECO:0000256" key="1">
    <source>
        <dbReference type="ARBA" id="ARBA00001141"/>
    </source>
</evidence>
<comment type="domain">
    <text evidence="11">The HXXXXD motif is essential for acyltransferase activity and may constitute the binding site for the phosphate moiety of the glycerol-3-phosphate.</text>
</comment>
<feature type="compositionally biased region" description="Basic and acidic residues" evidence="12">
    <location>
        <begin position="235"/>
        <end position="245"/>
    </location>
</feature>
<keyword evidence="11" id="KW-1208">Phospholipid metabolism</keyword>
<gene>
    <name evidence="14" type="ORF">OFBG_01292</name>
</gene>
<dbReference type="AlphaFoldDB" id="C3XAN8"/>
<dbReference type="PANTHER" id="PTHR10434">
    <property type="entry name" value="1-ACYL-SN-GLYCEROL-3-PHOSPHATE ACYLTRANSFERASE"/>
    <property type="match status" value="1"/>
</dbReference>
<dbReference type="EC" id="2.3.1.51" evidence="5 11"/>
<dbReference type="STRING" id="847.BRW83_0827"/>
<comment type="pathway">
    <text evidence="3">Lipid metabolism.</text>
</comment>
<dbReference type="NCBIfam" id="TIGR00530">
    <property type="entry name" value="AGP_acyltrn"/>
    <property type="match status" value="1"/>
</dbReference>
<evidence type="ECO:0000313" key="14">
    <source>
        <dbReference type="EMBL" id="EEO30264.1"/>
    </source>
</evidence>
<evidence type="ECO:0000313" key="15">
    <source>
        <dbReference type="Proteomes" id="UP000005089"/>
    </source>
</evidence>
<dbReference type="eggNOG" id="COG0204">
    <property type="taxonomic scope" value="Bacteria"/>
</dbReference>
<evidence type="ECO:0000256" key="10">
    <source>
        <dbReference type="ARBA" id="ARBA00023315"/>
    </source>
</evidence>
<dbReference type="GO" id="GO:0006654">
    <property type="term" value="P:phosphatidic acid biosynthetic process"/>
    <property type="evidence" value="ECO:0007669"/>
    <property type="project" value="TreeGrafter"/>
</dbReference>
<evidence type="ECO:0000256" key="9">
    <source>
        <dbReference type="ARBA" id="ARBA00023098"/>
    </source>
</evidence>
<evidence type="ECO:0000256" key="6">
    <source>
        <dbReference type="ARBA" id="ARBA00016139"/>
    </source>
</evidence>
<name>C3XAN8_OXAFO</name>
<evidence type="ECO:0000256" key="4">
    <source>
        <dbReference type="ARBA" id="ARBA00008655"/>
    </source>
</evidence>
<comment type="similarity">
    <text evidence="4 11">Belongs to the 1-acyl-sn-glycerol-3-phosphate acyltransferase family.</text>
</comment>
<keyword evidence="9 11" id="KW-0443">Lipid metabolism</keyword>
<dbReference type="GO" id="GO:0003841">
    <property type="term" value="F:1-acylglycerol-3-phosphate O-acyltransferase activity"/>
    <property type="evidence" value="ECO:0007669"/>
    <property type="project" value="UniProtKB-UniRule"/>
</dbReference>
<dbReference type="GO" id="GO:0016020">
    <property type="term" value="C:membrane"/>
    <property type="evidence" value="ECO:0007669"/>
    <property type="project" value="InterPro"/>
</dbReference>
<dbReference type="UniPathway" id="UPA00557">
    <property type="reaction ID" value="UER00613"/>
</dbReference>
<accession>C3XAN8</accession>
<evidence type="ECO:0000256" key="12">
    <source>
        <dbReference type="SAM" id="MobiDB-lite"/>
    </source>
</evidence>
<proteinExistence type="inferred from homology"/>
<keyword evidence="15" id="KW-1185">Reference proteome</keyword>
<comment type="catalytic activity">
    <reaction evidence="1 11">
        <text>a 1-acyl-sn-glycero-3-phosphate + an acyl-CoA = a 1,2-diacyl-sn-glycero-3-phosphate + CoA</text>
        <dbReference type="Rhea" id="RHEA:19709"/>
        <dbReference type="ChEBI" id="CHEBI:57287"/>
        <dbReference type="ChEBI" id="CHEBI:57970"/>
        <dbReference type="ChEBI" id="CHEBI:58342"/>
        <dbReference type="ChEBI" id="CHEBI:58608"/>
        <dbReference type="EC" id="2.3.1.51"/>
    </reaction>
</comment>
<dbReference type="SMART" id="SM00563">
    <property type="entry name" value="PlsC"/>
    <property type="match status" value="1"/>
</dbReference>
<dbReference type="CDD" id="cd07989">
    <property type="entry name" value="LPLAT_AGPAT-like"/>
    <property type="match status" value="1"/>
</dbReference>
<reference evidence="14 15" key="1">
    <citation type="submission" date="2009-02" db="EMBL/GenBank/DDBJ databases">
        <title>The Genome Sequence of Oxalobacter formigenes OXCC13.</title>
        <authorList>
            <consortium name="The Broad Institute Genome Sequencing Platform"/>
            <person name="Ward D."/>
            <person name="Young S.K."/>
            <person name="Kodira C.D."/>
            <person name="Zeng Q."/>
            <person name="Koehrsen M."/>
            <person name="Alvarado L."/>
            <person name="Berlin A."/>
            <person name="Borenstein D."/>
            <person name="Chen Z."/>
            <person name="Engels R."/>
            <person name="Freedman E."/>
            <person name="Gellesch M."/>
            <person name="Goldberg J."/>
            <person name="Griggs A."/>
            <person name="Gujja S."/>
            <person name="Heiman D."/>
            <person name="Hepburn T."/>
            <person name="Howarth C."/>
            <person name="Jen D."/>
            <person name="Larson L."/>
            <person name="Lewis B."/>
            <person name="Mehta T."/>
            <person name="Park D."/>
            <person name="Pearson M."/>
            <person name="Roberts A."/>
            <person name="Saif S."/>
            <person name="Shea T."/>
            <person name="Shenoy N."/>
            <person name="Sisk P."/>
            <person name="Stolte C."/>
            <person name="Sykes S."/>
            <person name="Walk T."/>
            <person name="White J."/>
            <person name="Yandava C."/>
            <person name="Allison M.J."/>
            <person name="Lander E."/>
            <person name="Nusbaum C."/>
            <person name="Galagan J."/>
            <person name="Birren B."/>
        </authorList>
    </citation>
    <scope>NUCLEOTIDE SEQUENCE [LARGE SCALE GENOMIC DNA]</scope>
    <source>
        <strain evidence="14 15">OXCC13</strain>
    </source>
</reference>
<evidence type="ECO:0000256" key="3">
    <source>
        <dbReference type="ARBA" id="ARBA00005189"/>
    </source>
</evidence>
<feature type="region of interest" description="Disordered" evidence="12">
    <location>
        <begin position="228"/>
        <end position="252"/>
    </location>
</feature>
<evidence type="ECO:0000256" key="5">
    <source>
        <dbReference type="ARBA" id="ARBA00013211"/>
    </source>
</evidence>
<comment type="pathway">
    <text evidence="2">Phospholipid metabolism; CDP-diacylglycerol biosynthesis; CDP-diacylglycerol from sn-glycerol 3-phosphate: step 2/3.</text>
</comment>
<dbReference type="HOGENOM" id="CLU_027938_0_1_4"/>
<dbReference type="Proteomes" id="UP000005089">
    <property type="component" value="Unassembled WGS sequence"/>
</dbReference>
<evidence type="ECO:0000259" key="13">
    <source>
        <dbReference type="SMART" id="SM00563"/>
    </source>
</evidence>
<protein>
    <recommendedName>
        <fullName evidence="6 11">1-acyl-sn-glycerol-3-phosphate acyltransferase</fullName>
        <ecNumber evidence="5 11">2.3.1.51</ecNumber>
    </recommendedName>
</protein>
<dbReference type="EMBL" id="GG658170">
    <property type="protein sequence ID" value="EEO30264.1"/>
    <property type="molecule type" value="Genomic_DNA"/>
</dbReference>
<keyword evidence="11" id="KW-0594">Phospholipid biosynthesis</keyword>
<sequence length="252" mass="28500">MLHVSGALWTTSVLYPFYGEARRSRYVQKWSKKLLDICGVKVRVHHPERLSSKALIVSNHVSWLDIFLIHSVTPCHFIAKAEMADWPIIGSLAKSTGTLFLERSRTRHLKSTLETLVKYLKARERCIFFPEGTTAKQGELLPFHPNLFEGAIHAELPIQPFAVKYVNHMGEFEDAVDFSGDIGMNENVNSILGKDRIFAELTLLPVIDSNGKSRKDLSEHARKAIMSVLPQTVQESRDKPPETQTDHQGGQR</sequence>
<evidence type="ECO:0000256" key="8">
    <source>
        <dbReference type="ARBA" id="ARBA00022679"/>
    </source>
</evidence>
<dbReference type="GO" id="GO:0016024">
    <property type="term" value="P:CDP-diacylglycerol biosynthetic process"/>
    <property type="evidence" value="ECO:0007669"/>
    <property type="project" value="UniProtKB-UniPathway"/>
</dbReference>
<dbReference type="SUPFAM" id="SSF69593">
    <property type="entry name" value="Glycerol-3-phosphate (1)-acyltransferase"/>
    <property type="match status" value="1"/>
</dbReference>